<dbReference type="PROSITE" id="PS52016">
    <property type="entry name" value="TONB_DEPENDENT_REC_3"/>
    <property type="match status" value="1"/>
</dbReference>
<dbReference type="FunFam" id="2.170.130.10:FF:000010">
    <property type="entry name" value="Ferripyoverdine receptor"/>
    <property type="match status" value="1"/>
</dbReference>
<sequence>MPSTPLIHVSSASRTCRRSVAALAVSQALWLLAASGATIFAPAAQAANAVRIALAIPAGSLEQVLVRFGQETGTMISYQAAALAGKRSAGLTGSYSVPEALGAIVAGSGLRAVPQANGGYVLDAAAADGGQTMPEMKVSASFDANGATEGSGAYTTQTMRSATRLGLSVRETPQAVSVVTRQQMDDQNLQTVEEVLQNAAGIAINRYDSDRTSFFARGFSIASYQYDGIPTTVDNAFNVGDSTLDMTAYDRVEIVRGATGLLTGAGEPSATINLVRKRALSAQLAGNAALSLGSWQNARASADLSTPLSADGKVRGRVVASYQDSESYVNLYHGKKAMAYATVEADLAPGSVLIAGYEYQDNRPRGGMYGGLPLWYADGERATFSRSTTTATTWSRWFSTSQTAFLRLEQQLGKGWNLTAMLNHGWGNYSAAELFANTWPDKATGQGVTGYAGFYSGTRRQDSVDAYVQGPLQLLGRTHDLAFGVSGSNQFASNPGIAGGSVDYGNFHQWQGVTPEPDWNDPNFSRWKLLDTVQQRGIYGTARFSLADPLKLIVGARYSRYKADHVDDWGGGYAYAKHAVTPYAGLVWDIDAQHALYTSYSKIFKPQGYQDRFGRYLDPVQGKNVEAGVKGEYFGGKLNAALAVFRIAQDGLAQEDTGHFVGNSLTQAYYAASGTTSKGVELDVSGELAKGWNVSASVSHAAAEDNTGARLNSYVPQTLARVFSTYHLPGGWRALSVGGGVNWQSGAYRDATGPNGVERVEQGGYAVASLMAKYALSRQLSLQANINNVFDKHYYSQLGMYNQGYWGAPRNASVTLRYLF</sequence>
<evidence type="ECO:0000256" key="14">
    <source>
        <dbReference type="PROSITE-ProRule" id="PRU01360"/>
    </source>
</evidence>
<keyword evidence="8" id="KW-0408">Iron</keyword>
<dbReference type="Pfam" id="PF07715">
    <property type="entry name" value="Plug"/>
    <property type="match status" value="1"/>
</dbReference>
<name>A0A3G2E8P6_9BURK</name>
<reference evidence="18 19" key="1">
    <citation type="submission" date="2018-10" db="EMBL/GenBank/DDBJ databases">
        <title>Effects of UV and annual dynamics of microbial communities in freshwater RAS systems.</title>
        <authorList>
            <person name="Bekkelund A.K."/>
            <person name="Hansen B.R."/>
            <person name="Stokken H."/>
            <person name="Eriksen B.F."/>
            <person name="Kashulin N.A."/>
        </authorList>
    </citation>
    <scope>NUCLEOTIDE SEQUENCE [LARGE SCALE GENOMIC DNA]</scope>
    <source>
        <strain evidence="18 19">BHSEK</strain>
    </source>
</reference>
<feature type="domain" description="Secretin/TonB short N-terminal" evidence="17">
    <location>
        <begin position="74"/>
        <end position="125"/>
    </location>
</feature>
<dbReference type="PANTHER" id="PTHR32552">
    <property type="entry name" value="FERRICHROME IRON RECEPTOR-RELATED"/>
    <property type="match status" value="1"/>
</dbReference>
<dbReference type="Gene3D" id="2.170.130.10">
    <property type="entry name" value="TonB-dependent receptor, plug domain"/>
    <property type="match status" value="1"/>
</dbReference>
<dbReference type="InterPro" id="IPR012910">
    <property type="entry name" value="Plug_dom"/>
</dbReference>
<protein>
    <submittedName>
        <fullName evidence="18">TonB-dependent siderophore receptor</fullName>
    </submittedName>
</protein>
<dbReference type="GO" id="GO:0038023">
    <property type="term" value="F:signaling receptor activity"/>
    <property type="evidence" value="ECO:0007669"/>
    <property type="project" value="InterPro"/>
</dbReference>
<keyword evidence="12 18" id="KW-0675">Receptor</keyword>
<dbReference type="InterPro" id="IPR010105">
    <property type="entry name" value="TonB_sidphr_rcpt"/>
</dbReference>
<evidence type="ECO:0000256" key="1">
    <source>
        <dbReference type="ARBA" id="ARBA00004571"/>
    </source>
</evidence>
<dbReference type="PROSITE" id="PS01156">
    <property type="entry name" value="TONB_DEPENDENT_REC_2"/>
    <property type="match status" value="1"/>
</dbReference>
<feature type="short sequence motif" description="TonB C-terminal box" evidence="15">
    <location>
        <begin position="803"/>
        <end position="820"/>
    </location>
</feature>
<dbReference type="PANTHER" id="PTHR32552:SF74">
    <property type="entry name" value="HYDROXAMATE SIDEROPHORE RECEPTOR FHUE"/>
    <property type="match status" value="1"/>
</dbReference>
<dbReference type="Pfam" id="PF00593">
    <property type="entry name" value="TonB_dep_Rec_b-barrel"/>
    <property type="match status" value="1"/>
</dbReference>
<dbReference type="EMBL" id="CP033019">
    <property type="protein sequence ID" value="AYM76282.1"/>
    <property type="molecule type" value="Genomic_DNA"/>
</dbReference>
<dbReference type="InterPro" id="IPR039426">
    <property type="entry name" value="TonB-dep_rcpt-like"/>
</dbReference>
<evidence type="ECO:0000256" key="11">
    <source>
        <dbReference type="ARBA" id="ARBA00023136"/>
    </source>
</evidence>
<evidence type="ECO:0000256" key="7">
    <source>
        <dbReference type="ARBA" id="ARBA00022729"/>
    </source>
</evidence>
<keyword evidence="11 14" id="KW-0472">Membrane</keyword>
<dbReference type="InterPro" id="IPR011662">
    <property type="entry name" value="Secretin/TonB_short_N"/>
</dbReference>
<keyword evidence="3 14" id="KW-0813">Transport</keyword>
<dbReference type="RefSeq" id="WP_121669277.1">
    <property type="nucleotide sequence ID" value="NZ_CP033019.1"/>
</dbReference>
<evidence type="ECO:0000256" key="5">
    <source>
        <dbReference type="ARBA" id="ARBA00022496"/>
    </source>
</evidence>
<keyword evidence="19" id="KW-1185">Reference proteome</keyword>
<dbReference type="Gene3D" id="2.40.170.20">
    <property type="entry name" value="TonB-dependent receptor, beta-barrel domain"/>
    <property type="match status" value="1"/>
</dbReference>
<evidence type="ECO:0000256" key="3">
    <source>
        <dbReference type="ARBA" id="ARBA00022448"/>
    </source>
</evidence>
<evidence type="ECO:0000256" key="8">
    <source>
        <dbReference type="ARBA" id="ARBA00023004"/>
    </source>
</evidence>
<accession>A0A3G2E8P6</accession>
<keyword evidence="5" id="KW-0410">Iron transport</keyword>
<evidence type="ECO:0000256" key="2">
    <source>
        <dbReference type="ARBA" id="ARBA00009810"/>
    </source>
</evidence>
<dbReference type="InterPro" id="IPR037066">
    <property type="entry name" value="Plug_dom_sf"/>
</dbReference>
<dbReference type="AlphaFoldDB" id="A0A3G2E8P6"/>
<keyword evidence="9" id="KW-0406">Ion transport</keyword>
<evidence type="ECO:0000256" key="13">
    <source>
        <dbReference type="ARBA" id="ARBA00023237"/>
    </source>
</evidence>
<evidence type="ECO:0000256" key="10">
    <source>
        <dbReference type="ARBA" id="ARBA00023077"/>
    </source>
</evidence>
<dbReference type="GO" id="GO:0015891">
    <property type="term" value="P:siderophore transport"/>
    <property type="evidence" value="ECO:0007669"/>
    <property type="project" value="InterPro"/>
</dbReference>
<dbReference type="InterPro" id="IPR036942">
    <property type="entry name" value="Beta-barrel_TonB_sf"/>
</dbReference>
<evidence type="ECO:0000256" key="6">
    <source>
        <dbReference type="ARBA" id="ARBA00022692"/>
    </source>
</evidence>
<proteinExistence type="inferred from homology"/>
<dbReference type="Proteomes" id="UP000279594">
    <property type="component" value="Chromosome"/>
</dbReference>
<evidence type="ECO:0000256" key="4">
    <source>
        <dbReference type="ARBA" id="ARBA00022452"/>
    </source>
</evidence>
<keyword evidence="6 14" id="KW-0812">Transmembrane</keyword>
<dbReference type="Pfam" id="PF07660">
    <property type="entry name" value="STN"/>
    <property type="match status" value="1"/>
</dbReference>
<comment type="subcellular location">
    <subcellularLocation>
        <location evidence="1 14">Cell outer membrane</location>
        <topology evidence="1 14">Multi-pass membrane protein</topology>
    </subcellularLocation>
</comment>
<gene>
    <name evidence="18" type="ORF">D9M09_11125</name>
</gene>
<evidence type="ECO:0000256" key="12">
    <source>
        <dbReference type="ARBA" id="ARBA00023170"/>
    </source>
</evidence>
<keyword evidence="13 14" id="KW-0998">Cell outer membrane</keyword>
<keyword evidence="4 14" id="KW-1134">Transmembrane beta strand</keyword>
<evidence type="ECO:0000256" key="15">
    <source>
        <dbReference type="PROSITE-ProRule" id="PRU10144"/>
    </source>
</evidence>
<evidence type="ECO:0000259" key="17">
    <source>
        <dbReference type="SMART" id="SM00965"/>
    </source>
</evidence>
<dbReference type="GO" id="GO:0015344">
    <property type="term" value="F:siderophore uptake transmembrane transporter activity"/>
    <property type="evidence" value="ECO:0007669"/>
    <property type="project" value="TreeGrafter"/>
</dbReference>
<evidence type="ECO:0000313" key="19">
    <source>
        <dbReference type="Proteomes" id="UP000279594"/>
    </source>
</evidence>
<keyword evidence="7" id="KW-0732">Signal</keyword>
<organism evidence="18 19">
    <name type="scientific">Janthinobacterium agaricidamnosum</name>
    <dbReference type="NCBI Taxonomy" id="55508"/>
    <lineage>
        <taxon>Bacteria</taxon>
        <taxon>Pseudomonadati</taxon>
        <taxon>Pseudomonadota</taxon>
        <taxon>Betaproteobacteria</taxon>
        <taxon>Burkholderiales</taxon>
        <taxon>Oxalobacteraceae</taxon>
        <taxon>Janthinobacterium</taxon>
    </lineage>
</organism>
<dbReference type="Gene3D" id="3.55.50.30">
    <property type="match status" value="1"/>
</dbReference>
<dbReference type="GO" id="GO:0009279">
    <property type="term" value="C:cell outer membrane"/>
    <property type="evidence" value="ECO:0007669"/>
    <property type="project" value="UniProtKB-SubCell"/>
</dbReference>
<dbReference type="SUPFAM" id="SSF56935">
    <property type="entry name" value="Porins"/>
    <property type="match status" value="1"/>
</dbReference>
<evidence type="ECO:0000256" key="9">
    <source>
        <dbReference type="ARBA" id="ARBA00023065"/>
    </source>
</evidence>
<evidence type="ECO:0000256" key="16">
    <source>
        <dbReference type="RuleBase" id="RU003357"/>
    </source>
</evidence>
<dbReference type="CDD" id="cd01347">
    <property type="entry name" value="ligand_gated_channel"/>
    <property type="match status" value="1"/>
</dbReference>
<comment type="similarity">
    <text evidence="2 14 16">Belongs to the TonB-dependent receptor family.</text>
</comment>
<dbReference type="SMART" id="SM00965">
    <property type="entry name" value="STN"/>
    <property type="match status" value="1"/>
</dbReference>
<dbReference type="InterPro" id="IPR000531">
    <property type="entry name" value="Beta-barrel_TonB"/>
</dbReference>
<dbReference type="NCBIfam" id="TIGR01783">
    <property type="entry name" value="TonB-siderophor"/>
    <property type="match status" value="1"/>
</dbReference>
<keyword evidence="10 16" id="KW-0798">TonB box</keyword>
<dbReference type="InterPro" id="IPR010917">
    <property type="entry name" value="TonB_rcpt_CS"/>
</dbReference>
<evidence type="ECO:0000313" key="18">
    <source>
        <dbReference type="EMBL" id="AYM76282.1"/>
    </source>
</evidence>